<dbReference type="SUPFAM" id="SSF69318">
    <property type="entry name" value="Integrin alpha N-terminal domain"/>
    <property type="match status" value="1"/>
</dbReference>
<evidence type="ECO:0000313" key="3">
    <source>
        <dbReference type="Proteomes" id="UP000092612"/>
    </source>
</evidence>
<dbReference type="GO" id="GO:0020037">
    <property type="term" value="F:heme binding"/>
    <property type="evidence" value="ECO:0007669"/>
    <property type="project" value="InterPro"/>
</dbReference>
<reference evidence="3" key="1">
    <citation type="submission" date="2016-02" db="EMBL/GenBank/DDBJ databases">
        <title>Paenibacillus sp. LPB0068, isolated from Crassostrea gigas.</title>
        <authorList>
            <person name="Shin S.-K."/>
            <person name="Yi H."/>
        </authorList>
    </citation>
    <scope>NUCLEOTIDE SEQUENCE [LARGE SCALE GENOMIC DNA]</scope>
    <source>
        <strain evidence="3">KCTC 23969</strain>
    </source>
</reference>
<dbReference type="InterPro" id="IPR013517">
    <property type="entry name" value="FG-GAP"/>
</dbReference>
<sequence length="513" mass="58528">MIRGLLFLLMTLVFFNCNKSNKKEKLEPVGSELKFTGKALAEMHCARCHSFPEPKVMPKRYWKEVLPIMGLFLGKRPEGKMLGDYNNIIARERLKASYLFPEKGLITDKEWEAIIQFYDDNSLENIPDVKPILNRNLALFKKEILPWQSSGNGLTYLNFQDNEYHLGFNTDHESFYIKLDKTGKLLQKNQMTYPLVDVIQNGKIEFLLSMGRMFNVDEPTGSIAVLADKPEPINLIGNLERPVDFVIDDFDNDGIMDFLVAEFGKYLGGINIYSGRQNIKKTNVHPKPGAVKFVVKDVNNDGLKDFFTLVAQEDESVYLFINKGNFKFEKQQLLTLPSYYGTTHFELLDFDNDGDDDIICSSGDSDDFASALKPYHGVRIFENKGNYKYEQVWFHKQEGAYGTASADFDNDGDIDIASIGYYASLQNKDDEAFFYFENVSTKTNQWSFKTHVLPTNTNNSFMLIKAKDIDNDGDVDLLLGSNTSIFSDKRKQKINTLWTQEGGAITILRNTSN</sequence>
<keyword evidence="3" id="KW-1185">Reference proteome</keyword>
<evidence type="ECO:0000313" key="2">
    <source>
        <dbReference type="EMBL" id="OBY63448.1"/>
    </source>
</evidence>
<dbReference type="SUPFAM" id="SSF46626">
    <property type="entry name" value="Cytochrome c"/>
    <property type="match status" value="1"/>
</dbReference>
<keyword evidence="1" id="KW-0732">Signal</keyword>
<dbReference type="EMBL" id="LSFL01000035">
    <property type="protein sequence ID" value="OBY63448.1"/>
    <property type="molecule type" value="Genomic_DNA"/>
</dbReference>
<dbReference type="GO" id="GO:0009055">
    <property type="term" value="F:electron transfer activity"/>
    <property type="evidence" value="ECO:0007669"/>
    <property type="project" value="InterPro"/>
</dbReference>
<dbReference type="Pfam" id="PF13517">
    <property type="entry name" value="FG-GAP_3"/>
    <property type="match status" value="2"/>
</dbReference>
<dbReference type="STRING" id="996801.BW723_04160"/>
<comment type="caution">
    <text evidence="2">The sequence shown here is derived from an EMBL/GenBank/DDBJ whole genome shotgun (WGS) entry which is preliminary data.</text>
</comment>
<dbReference type="PANTHER" id="PTHR44103">
    <property type="entry name" value="PROPROTEIN CONVERTASE P"/>
    <property type="match status" value="1"/>
</dbReference>
<dbReference type="InterPro" id="IPR028994">
    <property type="entry name" value="Integrin_alpha_N"/>
</dbReference>
<dbReference type="Proteomes" id="UP000092612">
    <property type="component" value="Unassembled WGS sequence"/>
</dbReference>
<name>A0A1B8TV38_9FLAO</name>
<accession>A0A1B8TV38</accession>
<evidence type="ECO:0008006" key="4">
    <source>
        <dbReference type="Google" id="ProtNLM"/>
    </source>
</evidence>
<gene>
    <name evidence="2" type="ORF">LPB301_11550</name>
</gene>
<dbReference type="AlphaFoldDB" id="A0A1B8TV38"/>
<protein>
    <recommendedName>
        <fullName evidence="4">Cytochrome c domain-containing protein</fullName>
    </recommendedName>
</protein>
<organism evidence="2 3">
    <name type="scientific">Polaribacter reichenbachii</name>
    <dbReference type="NCBI Taxonomy" id="996801"/>
    <lineage>
        <taxon>Bacteria</taxon>
        <taxon>Pseudomonadati</taxon>
        <taxon>Bacteroidota</taxon>
        <taxon>Flavobacteriia</taxon>
        <taxon>Flavobacteriales</taxon>
        <taxon>Flavobacteriaceae</taxon>
    </lineage>
</organism>
<dbReference type="PANTHER" id="PTHR44103:SF1">
    <property type="entry name" value="PROPROTEIN CONVERTASE P"/>
    <property type="match status" value="1"/>
</dbReference>
<evidence type="ECO:0000256" key="1">
    <source>
        <dbReference type="ARBA" id="ARBA00022729"/>
    </source>
</evidence>
<dbReference type="Gene3D" id="2.130.10.130">
    <property type="entry name" value="Integrin alpha, N-terminal"/>
    <property type="match status" value="1"/>
</dbReference>
<dbReference type="KEGG" id="prn:BW723_04160"/>
<dbReference type="InterPro" id="IPR036909">
    <property type="entry name" value="Cyt_c-like_dom_sf"/>
</dbReference>
<proteinExistence type="predicted"/>